<feature type="compositionally biased region" description="Polar residues" evidence="1">
    <location>
        <begin position="121"/>
        <end position="135"/>
    </location>
</feature>
<keyword evidence="2" id="KW-0812">Transmembrane</keyword>
<dbReference type="InterPro" id="IPR025323">
    <property type="entry name" value="DUF4229"/>
</dbReference>
<keyword evidence="4" id="KW-1185">Reference proteome</keyword>
<reference evidence="4" key="1">
    <citation type="journal article" date="2019" name="Int. J. Syst. Evol. Microbiol.">
        <title>The Global Catalogue of Microorganisms (GCM) 10K type strain sequencing project: providing services to taxonomists for standard genome sequencing and annotation.</title>
        <authorList>
            <consortium name="The Broad Institute Genomics Platform"/>
            <consortium name="The Broad Institute Genome Sequencing Center for Infectious Disease"/>
            <person name="Wu L."/>
            <person name="Ma J."/>
        </authorList>
    </citation>
    <scope>NUCLEOTIDE SEQUENCE [LARGE SCALE GENOMIC DNA]</scope>
    <source>
        <strain evidence="4">JCM 17810</strain>
    </source>
</reference>
<proteinExistence type="predicted"/>
<dbReference type="Proteomes" id="UP001500622">
    <property type="component" value="Unassembled WGS sequence"/>
</dbReference>
<protein>
    <recommendedName>
        <fullName evidence="5">DUF4229 domain-containing protein</fullName>
    </recommendedName>
</protein>
<dbReference type="EMBL" id="BAABGN010000002">
    <property type="protein sequence ID" value="GAA4418317.1"/>
    <property type="molecule type" value="Genomic_DNA"/>
</dbReference>
<evidence type="ECO:0000256" key="1">
    <source>
        <dbReference type="SAM" id="MobiDB-lite"/>
    </source>
</evidence>
<keyword evidence="2" id="KW-1133">Transmembrane helix</keyword>
<evidence type="ECO:0000313" key="4">
    <source>
        <dbReference type="Proteomes" id="UP001500622"/>
    </source>
</evidence>
<evidence type="ECO:0000313" key="3">
    <source>
        <dbReference type="EMBL" id="GAA4418317.1"/>
    </source>
</evidence>
<dbReference type="Pfam" id="PF14012">
    <property type="entry name" value="DUF4229"/>
    <property type="match status" value="1"/>
</dbReference>
<feature type="transmembrane region" description="Helical" evidence="2">
    <location>
        <begin position="33"/>
        <end position="53"/>
    </location>
</feature>
<gene>
    <name evidence="3" type="ORF">GCM10023169_07750</name>
</gene>
<comment type="caution">
    <text evidence="3">The sequence shown here is derived from an EMBL/GenBank/DDBJ whole genome shotgun (WGS) entry which is preliminary data.</text>
</comment>
<organism evidence="3 4">
    <name type="scientific">Georgenia halophila</name>
    <dbReference type="NCBI Taxonomy" id="620889"/>
    <lineage>
        <taxon>Bacteria</taxon>
        <taxon>Bacillati</taxon>
        <taxon>Actinomycetota</taxon>
        <taxon>Actinomycetes</taxon>
        <taxon>Micrococcales</taxon>
        <taxon>Bogoriellaceae</taxon>
        <taxon>Georgenia</taxon>
    </lineage>
</organism>
<evidence type="ECO:0000256" key="2">
    <source>
        <dbReference type="SAM" id="Phobius"/>
    </source>
</evidence>
<dbReference type="RefSeq" id="WP_345215162.1">
    <property type="nucleotide sequence ID" value="NZ_BAABGN010000002.1"/>
</dbReference>
<evidence type="ECO:0008006" key="5">
    <source>
        <dbReference type="Google" id="ProtNLM"/>
    </source>
</evidence>
<keyword evidence="2" id="KW-0472">Membrane</keyword>
<feature type="region of interest" description="Disordered" evidence="1">
    <location>
        <begin position="116"/>
        <end position="182"/>
    </location>
</feature>
<sequence length="182" mass="19524">MSPENAARDEDRHDVESPDREPCSDAYAGGVRLLFYTVLRVAIVLACAGVLYLLGMRAWLLWVTAIVVGALVSFLVLRRQHAGAAEVLAEYDPLREKRPVFSDEVEADAAYEDAAVDAAARSSTRESGSNESGSQPAPGAESQVGSGREADAEQDSVAEAEESRVPEDDDELPPRGTAKDHP</sequence>
<feature type="region of interest" description="Disordered" evidence="1">
    <location>
        <begin position="1"/>
        <end position="22"/>
    </location>
</feature>
<name>A0ABP8KYJ0_9MICO</name>
<accession>A0ABP8KYJ0</accession>
<feature type="transmembrane region" description="Helical" evidence="2">
    <location>
        <begin position="59"/>
        <end position="77"/>
    </location>
</feature>